<keyword evidence="1" id="KW-0479">Metal-binding</keyword>
<dbReference type="AlphaFoldDB" id="A0A8H5GMN6"/>
<keyword evidence="1" id="KW-0863">Zinc-finger</keyword>
<dbReference type="Proteomes" id="UP000565441">
    <property type="component" value="Unassembled WGS sequence"/>
</dbReference>
<proteinExistence type="predicted"/>
<reference evidence="4 5" key="1">
    <citation type="journal article" date="2020" name="ISME J.">
        <title>Uncovering the hidden diversity of litter-decomposition mechanisms in mushroom-forming fungi.</title>
        <authorList>
            <person name="Floudas D."/>
            <person name="Bentzer J."/>
            <person name="Ahren D."/>
            <person name="Johansson T."/>
            <person name="Persson P."/>
            <person name="Tunlid A."/>
        </authorList>
    </citation>
    <scope>NUCLEOTIDE SEQUENCE [LARGE SCALE GENOMIC DNA]</scope>
    <source>
        <strain evidence="4 5">CBS 661.87</strain>
    </source>
</reference>
<name>A0A8H5GMN6_9AGAR</name>
<feature type="domain" description="CCHC-type" evidence="3">
    <location>
        <begin position="320"/>
        <end position="335"/>
    </location>
</feature>
<dbReference type="OrthoDB" id="3260975at2759"/>
<evidence type="ECO:0000313" key="4">
    <source>
        <dbReference type="EMBL" id="KAF5367849.1"/>
    </source>
</evidence>
<evidence type="ECO:0000256" key="1">
    <source>
        <dbReference type="PROSITE-ProRule" id="PRU00047"/>
    </source>
</evidence>
<dbReference type="InterPro" id="IPR001878">
    <property type="entry name" value="Znf_CCHC"/>
</dbReference>
<accession>A0A8H5GMN6</accession>
<comment type="caution">
    <text evidence="4">The sequence shown here is derived from an EMBL/GenBank/DDBJ whole genome shotgun (WGS) entry which is preliminary data.</text>
</comment>
<keyword evidence="1" id="KW-0862">Zinc</keyword>
<evidence type="ECO:0000313" key="5">
    <source>
        <dbReference type="Proteomes" id="UP000565441"/>
    </source>
</evidence>
<sequence length="398" mass="43650">MPEDNPKLFWGDGRDGEDPQDFINSIERKFIGKTAVDADKILLFTLSLKTGSDAHAWLRSQPLTIRSTWTTLQSAFNTKWPERIVAAKTKDEKTALLAAAILNTKDIGKRVTTNGVDELAHIAWADKVEKLANAIPDRDGLLINSTRQALPAAVRSLLGSYDTWDAFCRAVRALPLERIKENQEAEDEKARVKEELEALKRSSSMASTKALGAAFRNLNIGAPHTAQRPYQPTAPNPQNPPTNSAPRSQQQPAFPNRSYAERWADVSRLALQIHPNTPAGVALYNGQITKWHADNGTRGPNETRPYPLSPGSSPVASDECWKCGQVGHVGPSCTQASVPNLEMRWRMIATSIKKGALAEAPQVNLVADDRQWLSKEEYDASVITAYLAQQGKADGPSA</sequence>
<evidence type="ECO:0000259" key="3">
    <source>
        <dbReference type="PROSITE" id="PS50158"/>
    </source>
</evidence>
<gene>
    <name evidence="4" type="ORF">D9615_010567</name>
</gene>
<protein>
    <recommendedName>
        <fullName evidence="3">CCHC-type domain-containing protein</fullName>
    </recommendedName>
</protein>
<dbReference type="GO" id="GO:0008270">
    <property type="term" value="F:zinc ion binding"/>
    <property type="evidence" value="ECO:0007669"/>
    <property type="project" value="UniProtKB-KW"/>
</dbReference>
<feature type="region of interest" description="Disordered" evidence="2">
    <location>
        <begin position="223"/>
        <end position="256"/>
    </location>
</feature>
<dbReference type="EMBL" id="JAACJP010000064">
    <property type="protein sequence ID" value="KAF5367849.1"/>
    <property type="molecule type" value="Genomic_DNA"/>
</dbReference>
<dbReference type="GO" id="GO:0003676">
    <property type="term" value="F:nucleic acid binding"/>
    <property type="evidence" value="ECO:0007669"/>
    <property type="project" value="InterPro"/>
</dbReference>
<dbReference type="PROSITE" id="PS50158">
    <property type="entry name" value="ZF_CCHC"/>
    <property type="match status" value="1"/>
</dbReference>
<evidence type="ECO:0000256" key="2">
    <source>
        <dbReference type="SAM" id="MobiDB-lite"/>
    </source>
</evidence>
<keyword evidence="5" id="KW-1185">Reference proteome</keyword>
<organism evidence="4 5">
    <name type="scientific">Tricholomella constricta</name>
    <dbReference type="NCBI Taxonomy" id="117010"/>
    <lineage>
        <taxon>Eukaryota</taxon>
        <taxon>Fungi</taxon>
        <taxon>Dikarya</taxon>
        <taxon>Basidiomycota</taxon>
        <taxon>Agaricomycotina</taxon>
        <taxon>Agaricomycetes</taxon>
        <taxon>Agaricomycetidae</taxon>
        <taxon>Agaricales</taxon>
        <taxon>Tricholomatineae</taxon>
        <taxon>Lyophyllaceae</taxon>
        <taxon>Tricholomella</taxon>
    </lineage>
</organism>